<dbReference type="EMBL" id="GBRH01201922">
    <property type="protein sequence ID" value="JAD95973.1"/>
    <property type="molecule type" value="Transcribed_RNA"/>
</dbReference>
<name>A0A0A9EAA9_ARUDO</name>
<reference evidence="1" key="2">
    <citation type="journal article" date="2015" name="Data Brief">
        <title>Shoot transcriptome of the giant reed, Arundo donax.</title>
        <authorList>
            <person name="Barrero R.A."/>
            <person name="Guerrero F.D."/>
            <person name="Moolhuijzen P."/>
            <person name="Goolsby J.A."/>
            <person name="Tidwell J."/>
            <person name="Bellgard S.E."/>
            <person name="Bellgard M.I."/>
        </authorList>
    </citation>
    <scope>NUCLEOTIDE SEQUENCE</scope>
    <source>
        <tissue evidence="1">Shoot tissue taken approximately 20 cm above the soil surface</tissue>
    </source>
</reference>
<organism evidence="1">
    <name type="scientific">Arundo donax</name>
    <name type="common">Giant reed</name>
    <name type="synonym">Donax arundinaceus</name>
    <dbReference type="NCBI Taxonomy" id="35708"/>
    <lineage>
        <taxon>Eukaryota</taxon>
        <taxon>Viridiplantae</taxon>
        <taxon>Streptophyta</taxon>
        <taxon>Embryophyta</taxon>
        <taxon>Tracheophyta</taxon>
        <taxon>Spermatophyta</taxon>
        <taxon>Magnoliopsida</taxon>
        <taxon>Liliopsida</taxon>
        <taxon>Poales</taxon>
        <taxon>Poaceae</taxon>
        <taxon>PACMAD clade</taxon>
        <taxon>Arundinoideae</taxon>
        <taxon>Arundineae</taxon>
        <taxon>Arundo</taxon>
    </lineage>
</organism>
<proteinExistence type="predicted"/>
<dbReference type="AlphaFoldDB" id="A0A0A9EAA9"/>
<reference evidence="1" key="1">
    <citation type="submission" date="2014-09" db="EMBL/GenBank/DDBJ databases">
        <authorList>
            <person name="Magalhaes I.L.F."/>
            <person name="Oliveira U."/>
            <person name="Santos F.R."/>
            <person name="Vidigal T.H.D.A."/>
            <person name="Brescovit A.D."/>
            <person name="Santos A.J."/>
        </authorList>
    </citation>
    <scope>NUCLEOTIDE SEQUENCE</scope>
    <source>
        <tissue evidence="1">Shoot tissue taken approximately 20 cm above the soil surface</tissue>
    </source>
</reference>
<evidence type="ECO:0000313" key="1">
    <source>
        <dbReference type="EMBL" id="JAD95973.1"/>
    </source>
</evidence>
<protein>
    <submittedName>
        <fullName evidence="1">Uncharacterized protein</fullName>
    </submittedName>
</protein>
<accession>A0A0A9EAA9</accession>
<sequence>MADLNNFDFMEQPAMKQKRGEVEVQLEWTHCGKIMIQTTR</sequence>